<dbReference type="EMBL" id="CP060394">
    <property type="protein sequence ID" value="QNI34524.1"/>
    <property type="molecule type" value="Genomic_DNA"/>
</dbReference>
<evidence type="ECO:0000313" key="1">
    <source>
        <dbReference type="EMBL" id="QNI34524.1"/>
    </source>
</evidence>
<proteinExistence type="predicted"/>
<keyword evidence="2" id="KW-1185">Reference proteome</keyword>
<dbReference type="KEGG" id="adin:H7849_11875"/>
<organism evidence="1 2">
    <name type="scientific">Alloacidobacterium dinghuense</name>
    <dbReference type="NCBI Taxonomy" id="2763107"/>
    <lineage>
        <taxon>Bacteria</taxon>
        <taxon>Pseudomonadati</taxon>
        <taxon>Acidobacteriota</taxon>
        <taxon>Terriglobia</taxon>
        <taxon>Terriglobales</taxon>
        <taxon>Acidobacteriaceae</taxon>
        <taxon>Alloacidobacterium</taxon>
    </lineage>
</organism>
<name>A0A7G8BPQ4_9BACT</name>
<gene>
    <name evidence="1" type="ORF">H7849_11875</name>
</gene>
<dbReference type="InterPro" id="IPR009279">
    <property type="entry name" value="Portal_Mu"/>
</dbReference>
<dbReference type="RefSeq" id="WP_186746753.1">
    <property type="nucleotide sequence ID" value="NZ_CP060394.1"/>
</dbReference>
<accession>A0A7G8BPQ4</accession>
<reference evidence="1 2" key="1">
    <citation type="submission" date="2020-08" db="EMBL/GenBank/DDBJ databases">
        <title>Edaphobacter telluris sp. nov. and Acidobacterium dinghuensis sp. nov., two acidobacteria isolated from forest soil.</title>
        <authorList>
            <person name="Fu J."/>
            <person name="Qiu L."/>
        </authorList>
    </citation>
    <scope>NUCLEOTIDE SEQUENCE [LARGE SCALE GENOMIC DNA]</scope>
    <source>
        <strain evidence="1">4Y35</strain>
    </source>
</reference>
<dbReference type="Pfam" id="PF06074">
    <property type="entry name" value="Portal_Mu"/>
    <property type="match status" value="1"/>
</dbReference>
<evidence type="ECO:0000313" key="2">
    <source>
        <dbReference type="Proteomes" id="UP000515312"/>
    </source>
</evidence>
<protein>
    <submittedName>
        <fullName evidence="1">DUF935 family protein</fullName>
    </submittedName>
</protein>
<dbReference type="Proteomes" id="UP000515312">
    <property type="component" value="Chromosome"/>
</dbReference>
<dbReference type="AlphaFoldDB" id="A0A7G8BPQ4"/>
<sequence>MADDTIPPLPPKGEIVSQQALYDTQISLYRNSLAFGGMRDPSTNWATMVYNHPQAMLLYRELEDKDEDVANALDSLRLSVLERDPSVTPGDDSQLALDAANFIQDQLTQLDFHSVLDCILDAPGYGFSVQEMVFDTSMGQASIAEINDCPQELFLFGDRYQPQIGQLQFLSQPWASTGQPVPEEKFIVFTYRKRSRNRMGRPLLKSVFWPSWFKRNIQRLWMQYAEKGPGTAVVFYNDPDNVAERQQAVEIAQAIADNVAIAVPQSFKYDQELLKIARSQDPAVYEHFFQAMQYSIARKILGETLTSFGNEGGTGSRAQGQTHADTLEQRTIELCFATASVINKQFVRPLTLWNFGPAAPMPKWGFDIGEEEDQAKRLVVDSGLQKMGKQFTAGYVSKRYDVPLAVGEEADSVLVPNAAAPQVNLNDNSDNDASFAENKKELQEFDKLFEQLKESADPLLAERTRHLVSAAHPVQQNE</sequence>